<name>A0A0B1NZH5_UNCNE</name>
<dbReference type="GO" id="GO:0003676">
    <property type="term" value="F:nucleic acid binding"/>
    <property type="evidence" value="ECO:0007669"/>
    <property type="project" value="InterPro"/>
</dbReference>
<dbReference type="Gene3D" id="3.30.420.10">
    <property type="entry name" value="Ribonuclease H-like superfamily/Ribonuclease H"/>
    <property type="match status" value="1"/>
</dbReference>
<proteinExistence type="predicted"/>
<evidence type="ECO:0000313" key="2">
    <source>
        <dbReference type="EMBL" id="KHJ31358.1"/>
    </source>
</evidence>
<accession>A0A0B1NZH5</accession>
<dbReference type="InterPro" id="IPR012337">
    <property type="entry name" value="RNaseH-like_sf"/>
</dbReference>
<dbReference type="InterPro" id="IPR002156">
    <property type="entry name" value="RNaseH_domain"/>
</dbReference>
<dbReference type="SUPFAM" id="SSF53098">
    <property type="entry name" value="Ribonuclease H-like"/>
    <property type="match status" value="1"/>
</dbReference>
<feature type="domain" description="RNase H type-1" evidence="1">
    <location>
        <begin position="38"/>
        <end position="179"/>
    </location>
</feature>
<dbReference type="InterPro" id="IPR036397">
    <property type="entry name" value="RNaseH_sf"/>
</dbReference>
<evidence type="ECO:0000259" key="1">
    <source>
        <dbReference type="Pfam" id="PF00075"/>
    </source>
</evidence>
<dbReference type="Pfam" id="PF00075">
    <property type="entry name" value="RNase_H"/>
    <property type="match status" value="1"/>
</dbReference>
<evidence type="ECO:0000313" key="3">
    <source>
        <dbReference type="Proteomes" id="UP000030854"/>
    </source>
</evidence>
<dbReference type="HOGENOM" id="CLU_1403378_0_0_1"/>
<dbReference type="AlphaFoldDB" id="A0A0B1NZH5"/>
<protein>
    <recommendedName>
        <fullName evidence="1">RNase H type-1 domain-containing protein</fullName>
    </recommendedName>
</protein>
<gene>
    <name evidence="2" type="ORF">EV44_g3799</name>
</gene>
<keyword evidence="3" id="KW-1185">Reference proteome</keyword>
<dbReference type="EMBL" id="JNVN01002957">
    <property type="protein sequence ID" value="KHJ31358.1"/>
    <property type="molecule type" value="Genomic_DNA"/>
</dbReference>
<dbReference type="Proteomes" id="UP000030854">
    <property type="component" value="Unassembled WGS sequence"/>
</dbReference>
<dbReference type="OMA" id="SSDIIMF"/>
<reference evidence="2 3" key="1">
    <citation type="journal article" date="2014" name="BMC Genomics">
        <title>Adaptive genomic structural variation in the grape powdery mildew pathogen, Erysiphe necator.</title>
        <authorList>
            <person name="Jones L."/>
            <person name="Riaz S."/>
            <person name="Morales-Cruz A."/>
            <person name="Amrine K.C."/>
            <person name="McGuire B."/>
            <person name="Gubler W.D."/>
            <person name="Walker M.A."/>
            <person name="Cantu D."/>
        </authorList>
    </citation>
    <scope>NUCLEOTIDE SEQUENCE [LARGE SCALE GENOMIC DNA]</scope>
    <source>
        <strain evidence="3">c</strain>
    </source>
</reference>
<dbReference type="GO" id="GO:0004523">
    <property type="term" value="F:RNA-DNA hybrid ribonuclease activity"/>
    <property type="evidence" value="ECO:0007669"/>
    <property type="project" value="InterPro"/>
</dbReference>
<sequence>METLHESLNRIEVLLSSEENTIENLHIRLNLIPRNETLLDTDGSRLVNGNSGGGSAIFQIGRQINIDAFPLRVNIEPFDTEVLAALRGIQTAVSLPTTRFARDLWGSVDNIEVARKILTKSSSISSQTTSFDILGASQTWKACTRFPHIQEGHIKRGWVPGYSGIKENELADKLGKQGAKLPYLDKLKFSIASC</sequence>
<comment type="caution">
    <text evidence="2">The sequence shown here is derived from an EMBL/GenBank/DDBJ whole genome shotgun (WGS) entry which is preliminary data.</text>
</comment>
<dbReference type="STRING" id="52586.A0A0B1NZH5"/>
<organism evidence="2 3">
    <name type="scientific">Uncinula necator</name>
    <name type="common">Grape powdery mildew</name>
    <dbReference type="NCBI Taxonomy" id="52586"/>
    <lineage>
        <taxon>Eukaryota</taxon>
        <taxon>Fungi</taxon>
        <taxon>Dikarya</taxon>
        <taxon>Ascomycota</taxon>
        <taxon>Pezizomycotina</taxon>
        <taxon>Leotiomycetes</taxon>
        <taxon>Erysiphales</taxon>
        <taxon>Erysiphaceae</taxon>
        <taxon>Erysiphe</taxon>
    </lineage>
</organism>